<dbReference type="PANTHER" id="PTHR45867">
    <property type="entry name" value="PURPLE ACID PHOSPHATASE"/>
    <property type="match status" value="1"/>
</dbReference>
<dbReference type="PANTHER" id="PTHR45867:SF3">
    <property type="entry name" value="ACID PHOSPHATASE TYPE 7"/>
    <property type="match status" value="1"/>
</dbReference>
<feature type="domain" description="Calcineurin-like phosphoesterase" evidence="1">
    <location>
        <begin position="58"/>
        <end position="126"/>
    </location>
</feature>
<dbReference type="Pfam" id="PF00149">
    <property type="entry name" value="Metallophos"/>
    <property type="match status" value="1"/>
</dbReference>
<proteinExistence type="predicted"/>
<keyword evidence="3" id="KW-1185">Reference proteome</keyword>
<dbReference type="Proteomes" id="UP001153148">
    <property type="component" value="Unassembled WGS sequence"/>
</dbReference>
<organism evidence="2 3">
    <name type="scientific">Timema podura</name>
    <name type="common">Walking stick</name>
    <dbReference type="NCBI Taxonomy" id="61482"/>
    <lineage>
        <taxon>Eukaryota</taxon>
        <taxon>Metazoa</taxon>
        <taxon>Ecdysozoa</taxon>
        <taxon>Arthropoda</taxon>
        <taxon>Hexapoda</taxon>
        <taxon>Insecta</taxon>
        <taxon>Pterygota</taxon>
        <taxon>Neoptera</taxon>
        <taxon>Polyneoptera</taxon>
        <taxon>Phasmatodea</taxon>
        <taxon>Timematodea</taxon>
        <taxon>Timematoidea</taxon>
        <taxon>Timematidae</taxon>
        <taxon>Timema</taxon>
    </lineage>
</organism>
<dbReference type="Gene3D" id="3.60.21.10">
    <property type="match status" value="1"/>
</dbReference>
<dbReference type="InterPro" id="IPR029052">
    <property type="entry name" value="Metallo-depent_PP-like"/>
</dbReference>
<reference evidence="2" key="1">
    <citation type="submission" date="2021-03" db="EMBL/GenBank/DDBJ databases">
        <authorList>
            <person name="Tran Van P."/>
        </authorList>
    </citation>
    <scope>NUCLEOTIDE SEQUENCE</scope>
</reference>
<protein>
    <recommendedName>
        <fullName evidence="1">Calcineurin-like phosphoesterase domain-containing protein</fullName>
    </recommendedName>
</protein>
<dbReference type="SUPFAM" id="SSF56300">
    <property type="entry name" value="Metallo-dependent phosphatases"/>
    <property type="match status" value="1"/>
</dbReference>
<comment type="caution">
    <text evidence="2">The sequence shown here is derived from an EMBL/GenBank/DDBJ whole genome shotgun (WGS) entry which is preliminary data.</text>
</comment>
<evidence type="ECO:0000259" key="1">
    <source>
        <dbReference type="Pfam" id="PF00149"/>
    </source>
</evidence>
<sequence length="128" mass="14489">MIPASRNSSMIEMMRKYVGPVRYFKQLSVYHCGSELGWSPVFWFKTRPAGHSWSPMLAVYGDLGNSYAESLTLLQKEAQRGLYDAFIHAGDFAEAREEGRVGDEFLRQIESIAGYVPYMTCPGNHEQA</sequence>
<gene>
    <name evidence="2" type="ORF">TPAB3V08_LOCUS11017</name>
</gene>
<dbReference type="EMBL" id="CAJPIN010031367">
    <property type="protein sequence ID" value="CAG2064070.1"/>
    <property type="molecule type" value="Genomic_DNA"/>
</dbReference>
<name>A0ABN7P8D9_TIMPD</name>
<evidence type="ECO:0000313" key="3">
    <source>
        <dbReference type="Proteomes" id="UP001153148"/>
    </source>
</evidence>
<dbReference type="InterPro" id="IPR004843">
    <property type="entry name" value="Calcineurin-like_PHP"/>
</dbReference>
<feature type="non-terminal residue" evidence="2">
    <location>
        <position position="128"/>
    </location>
</feature>
<accession>A0ABN7P8D9</accession>
<evidence type="ECO:0000313" key="2">
    <source>
        <dbReference type="EMBL" id="CAG2064070.1"/>
    </source>
</evidence>